<dbReference type="HOGENOM" id="CLU_332414_0_0_1"/>
<dbReference type="PANTHER" id="PTHR37686">
    <property type="entry name" value="LD36006P"/>
    <property type="match status" value="1"/>
</dbReference>
<dbReference type="EnsemblMetazoa" id="HelroT168417">
    <property type="protein sequence ID" value="HelroP168417"/>
    <property type="gene ID" value="HelroG168417"/>
</dbReference>
<reference evidence="3" key="3">
    <citation type="submission" date="2015-06" db="UniProtKB">
        <authorList>
            <consortium name="EnsemblMetazoa"/>
        </authorList>
    </citation>
    <scope>IDENTIFICATION</scope>
</reference>
<evidence type="ECO:0000313" key="2">
    <source>
        <dbReference type="EMBL" id="ESO09434.1"/>
    </source>
</evidence>
<proteinExistence type="predicted"/>
<organism evidence="3 4">
    <name type="scientific">Helobdella robusta</name>
    <name type="common">Californian leech</name>
    <dbReference type="NCBI Taxonomy" id="6412"/>
    <lineage>
        <taxon>Eukaryota</taxon>
        <taxon>Metazoa</taxon>
        <taxon>Spiralia</taxon>
        <taxon>Lophotrochozoa</taxon>
        <taxon>Annelida</taxon>
        <taxon>Clitellata</taxon>
        <taxon>Hirudinea</taxon>
        <taxon>Rhynchobdellida</taxon>
        <taxon>Glossiphoniidae</taxon>
        <taxon>Helobdella</taxon>
    </lineage>
</organism>
<dbReference type="EMBL" id="KB095959">
    <property type="protein sequence ID" value="ESO09434.1"/>
    <property type="molecule type" value="Genomic_DNA"/>
</dbReference>
<name>T1F0K4_HELRO</name>
<dbReference type="Proteomes" id="UP000015101">
    <property type="component" value="Unassembled WGS sequence"/>
</dbReference>
<dbReference type="EMBL" id="AMQM01002960">
    <property type="status" value="NOT_ANNOTATED_CDS"/>
    <property type="molecule type" value="Genomic_DNA"/>
</dbReference>
<protein>
    <submittedName>
        <fullName evidence="2 3">Uncharacterized protein</fullName>
    </submittedName>
</protein>
<keyword evidence="4" id="KW-1185">Reference proteome</keyword>
<dbReference type="KEGG" id="hro:HELRODRAFT_168417"/>
<dbReference type="RefSeq" id="XP_009012527.1">
    <property type="nucleotide sequence ID" value="XM_009014279.1"/>
</dbReference>
<evidence type="ECO:0000313" key="4">
    <source>
        <dbReference type="Proteomes" id="UP000015101"/>
    </source>
</evidence>
<dbReference type="InParanoid" id="T1F0K4"/>
<dbReference type="Pfam" id="PF25228">
    <property type="entry name" value="Lips"/>
    <property type="match status" value="3"/>
</dbReference>
<dbReference type="OrthoDB" id="10003277at2759"/>
<gene>
    <name evidence="3" type="primary">20202354</name>
    <name evidence="2" type="ORF">HELRODRAFT_168417</name>
</gene>
<dbReference type="EMBL" id="AMQM01002961">
    <property type="status" value="NOT_ANNOTATED_CDS"/>
    <property type="molecule type" value="Genomic_DNA"/>
</dbReference>
<accession>T1F0K4</accession>
<reference evidence="4" key="1">
    <citation type="submission" date="2012-12" db="EMBL/GenBank/DDBJ databases">
        <authorList>
            <person name="Hellsten U."/>
            <person name="Grimwood J."/>
            <person name="Chapman J.A."/>
            <person name="Shapiro H."/>
            <person name="Aerts A."/>
            <person name="Otillar R.P."/>
            <person name="Terry A.Y."/>
            <person name="Boore J.L."/>
            <person name="Simakov O."/>
            <person name="Marletaz F."/>
            <person name="Cho S.-J."/>
            <person name="Edsinger-Gonzales E."/>
            <person name="Havlak P."/>
            <person name="Kuo D.-H."/>
            <person name="Larsson T."/>
            <person name="Lv J."/>
            <person name="Arendt D."/>
            <person name="Savage R."/>
            <person name="Osoegawa K."/>
            <person name="de Jong P."/>
            <person name="Lindberg D.R."/>
            <person name="Seaver E.C."/>
            <person name="Weisblat D.A."/>
            <person name="Putnam N.H."/>
            <person name="Grigoriev I.V."/>
            <person name="Rokhsar D.S."/>
        </authorList>
    </citation>
    <scope>NUCLEOTIDE SEQUENCE</scope>
</reference>
<dbReference type="FunCoup" id="T1F0K4">
    <property type="interactions" value="2"/>
</dbReference>
<dbReference type="STRING" id="6412.T1F0K4"/>
<reference evidence="2 4" key="2">
    <citation type="journal article" date="2013" name="Nature">
        <title>Insights into bilaterian evolution from three spiralian genomes.</title>
        <authorList>
            <person name="Simakov O."/>
            <person name="Marletaz F."/>
            <person name="Cho S.J."/>
            <person name="Edsinger-Gonzales E."/>
            <person name="Havlak P."/>
            <person name="Hellsten U."/>
            <person name="Kuo D.H."/>
            <person name="Larsson T."/>
            <person name="Lv J."/>
            <person name="Arendt D."/>
            <person name="Savage R."/>
            <person name="Osoegawa K."/>
            <person name="de Jong P."/>
            <person name="Grimwood J."/>
            <person name="Chapman J.A."/>
            <person name="Shapiro H."/>
            <person name="Aerts A."/>
            <person name="Otillar R.P."/>
            <person name="Terry A.Y."/>
            <person name="Boore J.L."/>
            <person name="Grigoriev I.V."/>
            <person name="Lindberg D.R."/>
            <person name="Seaver E.C."/>
            <person name="Weisblat D.A."/>
            <person name="Putnam N.H."/>
            <person name="Rokhsar D.S."/>
        </authorList>
    </citation>
    <scope>NUCLEOTIDE SEQUENCE</scope>
</reference>
<sequence length="861" mass="99322">METLPIKPEAAEKLLYHWKSLPIVLPPSITDDNLEAGDGFMISFKDLFVAPTFDELEQVARDSKGNMKKLNRKQLMNIRNMGEFEVESINFPGQAHKWRLNLLLQKGFYRTHESFLDDLALALKMLIIYSKNRFESPFFSLSQSYRSLKKSVYHFLGLERVLLIHKKPNECSAGKQVDANFIMNQSYEILSTILKQESRGWYIKYKDKIITDLKGLLLVNQAKCALNTNKNLTALKEKFEICKDEYTANLTKQYPVRSRIDEWLKAQLSIFWVCVVNISVNNWSYLSRIPAGVVLLHLFSVTIYDFDHPADERNRWLYIFEVLVYKFIVCSCLQPICAFVVATLVFPLAALAICIGGMLRRTGRVLWDCLMYHLVIKKRGRVPTKDAFIVRRIAGPGLASKYYLQVRPEQALAAVEACVEAHELNVWMECYSDVINQPKQDYKKFVELCFKPFSCVLIEDGVYQSLVQECNAQLKLLKHTIDSQKQKLNTGLNADLRSKIRLTSRELKVVIAQSSKMLESFYPNRIFRIMSKTEARFWEDRNLDYRDWQGLATQLLTEVFSSSFLIPLEEIDTCFKLDVTHLNLSKYLEMLKSSEFRDDLDVVSALHTPKGDIDVSAPYMNINLFSPLSDTSIHVNAEKFHDHRRRMKVRCFWPGRRRRRSNKAISTLDTLSLQHVQKLSQPLPIPHPSLICLIIHNREDSRYNIDMNNLVCQKILQYSVEQQPYVDPSLMSTSTTTDNESCEASVNILQQQQQMLMQHNRSTLQLKQQQSPTSLHDISPVQSKQQQQQQLQKFSPMSSTTYQAVVDMHQQSSRSMGPVCLAKQESITSDITLSEYNRASLTDGSRGCSAPMVSSYHYLFI</sequence>
<dbReference type="CTD" id="20202354"/>
<dbReference type="GeneID" id="20202354"/>
<dbReference type="PANTHER" id="PTHR37686:SF1">
    <property type="entry name" value="LD36006P"/>
    <property type="match status" value="1"/>
</dbReference>
<dbReference type="AlphaFoldDB" id="T1F0K4"/>
<dbReference type="InterPro" id="IPR057435">
    <property type="entry name" value="Lips"/>
</dbReference>
<feature type="region of interest" description="Disordered" evidence="1">
    <location>
        <begin position="765"/>
        <end position="788"/>
    </location>
</feature>
<feature type="compositionally biased region" description="Polar residues" evidence="1">
    <location>
        <begin position="765"/>
        <end position="776"/>
    </location>
</feature>
<evidence type="ECO:0000256" key="1">
    <source>
        <dbReference type="SAM" id="MobiDB-lite"/>
    </source>
</evidence>
<evidence type="ECO:0000313" key="3">
    <source>
        <dbReference type="EnsemblMetazoa" id="HelroP168417"/>
    </source>
</evidence>